<keyword evidence="3" id="KW-0805">Transcription regulation</keyword>
<dbReference type="InterPro" id="IPR003593">
    <property type="entry name" value="AAA+_ATPase"/>
</dbReference>
<dbReference type="PANTHER" id="PTHR32071">
    <property type="entry name" value="TRANSCRIPTIONAL REGULATORY PROTEIN"/>
    <property type="match status" value="1"/>
</dbReference>
<proteinExistence type="predicted"/>
<evidence type="ECO:0000256" key="1">
    <source>
        <dbReference type="ARBA" id="ARBA00022741"/>
    </source>
</evidence>
<protein>
    <submittedName>
        <fullName evidence="9">Sigma 54-interacting transcriptional regulator</fullName>
    </submittedName>
</protein>
<dbReference type="PANTHER" id="PTHR32071:SF57">
    <property type="entry name" value="C4-DICARBOXYLATE TRANSPORT TRANSCRIPTIONAL REGULATORY PROTEIN DCTD"/>
    <property type="match status" value="1"/>
</dbReference>
<dbReference type="RefSeq" id="WP_186907452.1">
    <property type="nucleotide sequence ID" value="NZ_JACOPP010000007.1"/>
</dbReference>
<dbReference type="Gene3D" id="1.10.8.60">
    <property type="match status" value="1"/>
</dbReference>
<dbReference type="SUPFAM" id="SSF55785">
    <property type="entry name" value="PYP-like sensor domain (PAS domain)"/>
    <property type="match status" value="1"/>
</dbReference>
<dbReference type="Pfam" id="PF13188">
    <property type="entry name" value="PAS_8"/>
    <property type="match status" value="1"/>
</dbReference>
<evidence type="ECO:0000313" key="9">
    <source>
        <dbReference type="EMBL" id="MBC5733559.1"/>
    </source>
</evidence>
<name>A0A8J6JF75_9FIRM</name>
<dbReference type="Pfam" id="PF25601">
    <property type="entry name" value="AAA_lid_14"/>
    <property type="match status" value="1"/>
</dbReference>
<dbReference type="Proteomes" id="UP000661435">
    <property type="component" value="Unassembled WGS sequence"/>
</dbReference>
<keyword evidence="5" id="KW-0804">Transcription</keyword>
<dbReference type="InterPro" id="IPR025943">
    <property type="entry name" value="Sigma_54_int_dom_ATP-bd_2"/>
</dbReference>
<evidence type="ECO:0000256" key="5">
    <source>
        <dbReference type="ARBA" id="ARBA00023163"/>
    </source>
</evidence>
<dbReference type="InterPro" id="IPR009057">
    <property type="entry name" value="Homeodomain-like_sf"/>
</dbReference>
<keyword evidence="2" id="KW-0067">ATP-binding</keyword>
<gene>
    <name evidence="9" type="ORF">H8S57_07435</name>
</gene>
<dbReference type="InterPro" id="IPR058031">
    <property type="entry name" value="AAA_lid_NorR"/>
</dbReference>
<dbReference type="GO" id="GO:0006355">
    <property type="term" value="P:regulation of DNA-templated transcription"/>
    <property type="evidence" value="ECO:0007669"/>
    <property type="project" value="InterPro"/>
</dbReference>
<dbReference type="Gene3D" id="3.30.450.20">
    <property type="entry name" value="PAS domain"/>
    <property type="match status" value="1"/>
</dbReference>
<dbReference type="Pfam" id="PF02954">
    <property type="entry name" value="HTH_8"/>
    <property type="match status" value="1"/>
</dbReference>
<dbReference type="GO" id="GO:0043565">
    <property type="term" value="F:sequence-specific DNA binding"/>
    <property type="evidence" value="ECO:0007669"/>
    <property type="project" value="InterPro"/>
</dbReference>
<feature type="domain" description="PAS" evidence="8">
    <location>
        <begin position="26"/>
        <end position="62"/>
    </location>
</feature>
<dbReference type="PROSITE" id="PS50045">
    <property type="entry name" value="SIGMA54_INTERACT_4"/>
    <property type="match status" value="1"/>
</dbReference>
<evidence type="ECO:0000256" key="6">
    <source>
        <dbReference type="SAM" id="Coils"/>
    </source>
</evidence>
<evidence type="ECO:0000256" key="2">
    <source>
        <dbReference type="ARBA" id="ARBA00022840"/>
    </source>
</evidence>
<dbReference type="PRINTS" id="PR01590">
    <property type="entry name" value="HTHFIS"/>
</dbReference>
<dbReference type="CDD" id="cd00130">
    <property type="entry name" value="PAS"/>
    <property type="match status" value="1"/>
</dbReference>
<dbReference type="SUPFAM" id="SSF46689">
    <property type="entry name" value="Homeodomain-like"/>
    <property type="match status" value="1"/>
</dbReference>
<feature type="coiled-coil region" evidence="6">
    <location>
        <begin position="142"/>
        <end position="169"/>
    </location>
</feature>
<organism evidence="9 10">
    <name type="scientific">Lawsonibacter hominis</name>
    <dbReference type="NCBI Taxonomy" id="2763053"/>
    <lineage>
        <taxon>Bacteria</taxon>
        <taxon>Bacillati</taxon>
        <taxon>Bacillota</taxon>
        <taxon>Clostridia</taxon>
        <taxon>Eubacteriales</taxon>
        <taxon>Oscillospiraceae</taxon>
        <taxon>Lawsonibacter</taxon>
    </lineage>
</organism>
<dbReference type="InterPro" id="IPR002078">
    <property type="entry name" value="Sigma_54_int"/>
</dbReference>
<evidence type="ECO:0000313" key="10">
    <source>
        <dbReference type="Proteomes" id="UP000661435"/>
    </source>
</evidence>
<dbReference type="Gene3D" id="3.40.50.300">
    <property type="entry name" value="P-loop containing nucleotide triphosphate hydrolases"/>
    <property type="match status" value="1"/>
</dbReference>
<keyword evidence="1" id="KW-0547">Nucleotide-binding</keyword>
<dbReference type="Pfam" id="PF00158">
    <property type="entry name" value="Sigma54_activat"/>
    <property type="match status" value="1"/>
</dbReference>
<keyword evidence="6" id="KW-0175">Coiled coil</keyword>
<keyword evidence="4" id="KW-0238">DNA-binding</keyword>
<dbReference type="InterPro" id="IPR000014">
    <property type="entry name" value="PAS"/>
</dbReference>
<dbReference type="PROSITE" id="PS00688">
    <property type="entry name" value="SIGMA54_INTERACT_3"/>
    <property type="match status" value="1"/>
</dbReference>
<dbReference type="InterPro" id="IPR025944">
    <property type="entry name" value="Sigma_54_int_dom_CS"/>
</dbReference>
<dbReference type="InterPro" id="IPR027417">
    <property type="entry name" value="P-loop_NTPase"/>
</dbReference>
<dbReference type="EMBL" id="JACOPP010000007">
    <property type="protein sequence ID" value="MBC5733559.1"/>
    <property type="molecule type" value="Genomic_DNA"/>
</dbReference>
<dbReference type="SUPFAM" id="SSF52540">
    <property type="entry name" value="P-loop containing nucleoside triphosphate hydrolases"/>
    <property type="match status" value="1"/>
</dbReference>
<dbReference type="SMART" id="SM00382">
    <property type="entry name" value="AAA"/>
    <property type="match status" value="1"/>
</dbReference>
<feature type="domain" description="Sigma-54 factor interaction" evidence="7">
    <location>
        <begin position="176"/>
        <end position="405"/>
    </location>
</feature>
<evidence type="ECO:0000256" key="3">
    <source>
        <dbReference type="ARBA" id="ARBA00023015"/>
    </source>
</evidence>
<dbReference type="PROSITE" id="PS00676">
    <property type="entry name" value="SIGMA54_INTERACT_2"/>
    <property type="match status" value="1"/>
</dbReference>
<dbReference type="FunFam" id="3.40.50.300:FF:000006">
    <property type="entry name" value="DNA-binding transcriptional regulator NtrC"/>
    <property type="match status" value="1"/>
</dbReference>
<comment type="caution">
    <text evidence="9">The sequence shown here is derived from an EMBL/GenBank/DDBJ whole genome shotgun (WGS) entry which is preliminary data.</text>
</comment>
<dbReference type="Gene3D" id="1.10.10.60">
    <property type="entry name" value="Homeodomain-like"/>
    <property type="match status" value="1"/>
</dbReference>
<keyword evidence="10" id="KW-1185">Reference proteome</keyword>
<evidence type="ECO:0000256" key="4">
    <source>
        <dbReference type="ARBA" id="ARBA00023125"/>
    </source>
</evidence>
<reference evidence="9" key="1">
    <citation type="submission" date="2020-08" db="EMBL/GenBank/DDBJ databases">
        <title>Genome public.</title>
        <authorList>
            <person name="Liu C."/>
            <person name="Sun Q."/>
        </authorList>
    </citation>
    <scope>NUCLEOTIDE SEQUENCE</scope>
    <source>
        <strain evidence="9">NSJ-51</strain>
    </source>
</reference>
<dbReference type="PROSITE" id="PS50112">
    <property type="entry name" value="PAS"/>
    <property type="match status" value="1"/>
</dbReference>
<sequence>MAQEHQQEYSYRFQDSPLWHQPRDRSREMLFRALDAIEEPVIIVDRDTRVVYVNSSYLRTFSANLSAAGVRPEEITSYKLTEMKDQTDVLPILDVLERQRPKLKYYSLCGDVLTTFSDIIPLKLEEDELLGAVILSRDTAQIAQMNHEMNRYRTLADELRRELDAKTQLPLPFRSVIGSSRAFVAVLRTAAQVARSNAAVCLTGESGTGKEVLAKAIHYSSPYAGGPLIKVNCAAIPETLLESELFGYEKGAFTGAKATGNPGKFELANGGTLFLDEIGEMPMSMQVKLLRALQEHEITRVGATRTIKLDFRLITATNRDLEAMVEEGTFREDLYYRISVIPLNLPPLRERRSDIPVLANHFLQELQEQYGGDRSFSSAVTELLCDYTWPGNIRELKNCVERMSVLSTDEIISTEVLPHQVADCRNRRSKKNAENYRLQDILEKTERDTIQAVLSLTGGNKARAIEILGISKRNFYMKLDKYNLR</sequence>
<dbReference type="InterPro" id="IPR035965">
    <property type="entry name" value="PAS-like_dom_sf"/>
</dbReference>
<accession>A0A8J6JF75</accession>
<evidence type="ECO:0000259" key="8">
    <source>
        <dbReference type="PROSITE" id="PS50112"/>
    </source>
</evidence>
<dbReference type="InterPro" id="IPR002197">
    <property type="entry name" value="HTH_Fis"/>
</dbReference>
<dbReference type="GO" id="GO:0005524">
    <property type="term" value="F:ATP binding"/>
    <property type="evidence" value="ECO:0007669"/>
    <property type="project" value="UniProtKB-KW"/>
</dbReference>
<dbReference type="CDD" id="cd00009">
    <property type="entry name" value="AAA"/>
    <property type="match status" value="1"/>
</dbReference>
<dbReference type="AlphaFoldDB" id="A0A8J6JF75"/>
<evidence type="ECO:0000259" key="7">
    <source>
        <dbReference type="PROSITE" id="PS50045"/>
    </source>
</evidence>